<evidence type="ECO:0000313" key="1">
    <source>
        <dbReference type="EMBL" id="RDY22602.1"/>
    </source>
</evidence>
<reference evidence="1 2" key="1">
    <citation type="journal article" date="2017" name="Genome Announc.">
        <title>Draft Genome Sequence of Romboutsia maritimum sp. nov. Strain CCRI-22766(T), Isolated from Coastal Estuarine Mud.</title>
        <authorList>
            <person name="Maheux A.F."/>
            <person name="Boudreau D.K."/>
            <person name="Berube E."/>
            <person name="Boissinot M."/>
            <person name="Raymond F."/>
            <person name="Brodeur S."/>
            <person name="Corbeil J."/>
            <person name="Brightwell G."/>
            <person name="Broda D."/>
            <person name="Omar R.F."/>
            <person name="Bergeron M.G."/>
        </authorList>
    </citation>
    <scope>NUCLEOTIDE SEQUENCE [LARGE SCALE GENOMIC DNA]</scope>
    <source>
        <strain evidence="1 2">CCRI-22766</strain>
    </source>
</reference>
<sequence length="93" mass="11015">MIKYKNNKVTIDGITFDSKMEVIYYWGCTVEYIDVKGMETQQGVLRRKLFDYLNTNLPLREVTKSIKYGQDGWIDSDDLKKKRRDTKKLKANI</sequence>
<keyword evidence="2" id="KW-1185">Reference proteome</keyword>
<dbReference type="OrthoDB" id="1853564at2"/>
<dbReference type="EMBL" id="NOJZ02000036">
    <property type="protein sequence ID" value="RDY22602.1"/>
    <property type="molecule type" value="Genomic_DNA"/>
</dbReference>
<organism evidence="1 2">
    <name type="scientific">Romboutsia maritimum</name>
    <dbReference type="NCBI Taxonomy" id="2020948"/>
    <lineage>
        <taxon>Bacteria</taxon>
        <taxon>Bacillati</taxon>
        <taxon>Bacillota</taxon>
        <taxon>Clostridia</taxon>
        <taxon>Peptostreptococcales</taxon>
        <taxon>Peptostreptococcaceae</taxon>
        <taxon>Romboutsia</taxon>
    </lineage>
</organism>
<protein>
    <submittedName>
        <fullName evidence="1">DUF1064 domain-containing protein</fullName>
    </submittedName>
</protein>
<comment type="caution">
    <text evidence="1">The sequence shown here is derived from an EMBL/GenBank/DDBJ whole genome shotgun (WGS) entry which is preliminary data.</text>
</comment>
<dbReference type="Pfam" id="PF06356">
    <property type="entry name" value="DUF1064"/>
    <property type="match status" value="1"/>
</dbReference>
<name>A0A371IQ59_9FIRM</name>
<dbReference type="Proteomes" id="UP000243494">
    <property type="component" value="Unassembled WGS sequence"/>
</dbReference>
<accession>A0A371IQ59</accession>
<gene>
    <name evidence="1" type="ORF">CHF27_012555</name>
</gene>
<proteinExistence type="predicted"/>
<evidence type="ECO:0000313" key="2">
    <source>
        <dbReference type="Proteomes" id="UP000243494"/>
    </source>
</evidence>
<dbReference type="RefSeq" id="WP_095405414.1">
    <property type="nucleotide sequence ID" value="NZ_NOJZ02000036.1"/>
</dbReference>
<dbReference type="AlphaFoldDB" id="A0A371IQ59"/>
<dbReference type="InterPro" id="IPR009414">
    <property type="entry name" value="DUF1064"/>
</dbReference>